<organism evidence="2 3">
    <name type="scientific">Paraglaciecola aquimarina</name>
    <dbReference type="NCBI Taxonomy" id="1235557"/>
    <lineage>
        <taxon>Bacteria</taxon>
        <taxon>Pseudomonadati</taxon>
        <taxon>Pseudomonadota</taxon>
        <taxon>Gammaproteobacteria</taxon>
        <taxon>Alteromonadales</taxon>
        <taxon>Alteromonadaceae</taxon>
        <taxon>Paraglaciecola</taxon>
    </lineage>
</organism>
<evidence type="ECO:0000256" key="1">
    <source>
        <dbReference type="SAM" id="MobiDB-lite"/>
    </source>
</evidence>
<dbReference type="EMBL" id="JAWDIO010000002">
    <property type="protein sequence ID" value="MDU0355539.1"/>
    <property type="molecule type" value="Genomic_DNA"/>
</dbReference>
<proteinExistence type="predicted"/>
<protein>
    <submittedName>
        <fullName evidence="2">Uncharacterized protein</fullName>
    </submittedName>
</protein>
<dbReference type="SUPFAM" id="SSF75005">
    <property type="entry name" value="Arabinanase/levansucrase/invertase"/>
    <property type="match status" value="1"/>
</dbReference>
<feature type="region of interest" description="Disordered" evidence="1">
    <location>
        <begin position="92"/>
        <end position="122"/>
    </location>
</feature>
<gene>
    <name evidence="2" type="ORF">RS130_18035</name>
</gene>
<dbReference type="RefSeq" id="WP_316027073.1">
    <property type="nucleotide sequence ID" value="NZ_JAWDIO010000002.1"/>
</dbReference>
<name>A0ABU3SZV4_9ALTE</name>
<sequence>MFGFAPHNDIDRQHLRFGAPEDVNCGAKLLAQTVVSYADSPDGPWTPANKVIIPNGAEGEWDQNTVHDPYPLVHNGKIYLYYKADFGRFRDQPRKKSSTHARFSHCRQPTRPLHQTSIESTD</sequence>
<comment type="caution">
    <text evidence="2">The sequence shown here is derived from an EMBL/GenBank/DDBJ whole genome shotgun (WGS) entry which is preliminary data.</text>
</comment>
<feature type="compositionally biased region" description="Polar residues" evidence="1">
    <location>
        <begin position="113"/>
        <end position="122"/>
    </location>
</feature>
<feature type="compositionally biased region" description="Basic residues" evidence="1">
    <location>
        <begin position="95"/>
        <end position="105"/>
    </location>
</feature>
<dbReference type="Gene3D" id="2.115.10.20">
    <property type="entry name" value="Glycosyl hydrolase domain, family 43"/>
    <property type="match status" value="1"/>
</dbReference>
<accession>A0ABU3SZV4</accession>
<evidence type="ECO:0000313" key="2">
    <source>
        <dbReference type="EMBL" id="MDU0355539.1"/>
    </source>
</evidence>
<evidence type="ECO:0000313" key="3">
    <source>
        <dbReference type="Proteomes" id="UP001247805"/>
    </source>
</evidence>
<dbReference type="InterPro" id="IPR023296">
    <property type="entry name" value="Glyco_hydro_beta-prop_sf"/>
</dbReference>
<dbReference type="Proteomes" id="UP001247805">
    <property type="component" value="Unassembled WGS sequence"/>
</dbReference>
<reference evidence="2 3" key="1">
    <citation type="submission" date="2023-10" db="EMBL/GenBank/DDBJ databases">
        <title>Glaciecola aquimarina strain GGW-M5 nov., isolated from a coastal seawater.</title>
        <authorList>
            <person name="Bayburt H."/>
            <person name="Kim J.M."/>
            <person name="Choi B.J."/>
            <person name="Jeon C.O."/>
        </authorList>
    </citation>
    <scope>NUCLEOTIDE SEQUENCE [LARGE SCALE GENOMIC DNA]</scope>
    <source>
        <strain evidence="2 3">KCTC 32108</strain>
    </source>
</reference>
<keyword evidence="3" id="KW-1185">Reference proteome</keyword>